<dbReference type="SUPFAM" id="SSF56672">
    <property type="entry name" value="DNA/RNA polymerases"/>
    <property type="match status" value="1"/>
</dbReference>
<organism evidence="4 5">
    <name type="scientific">Colletotrichum gloeosporioides</name>
    <name type="common">Anthracnose fungus</name>
    <name type="synonym">Glomerella cingulata</name>
    <dbReference type="NCBI Taxonomy" id="474922"/>
    <lineage>
        <taxon>Eukaryota</taxon>
        <taxon>Fungi</taxon>
        <taxon>Dikarya</taxon>
        <taxon>Ascomycota</taxon>
        <taxon>Pezizomycotina</taxon>
        <taxon>Sordariomycetes</taxon>
        <taxon>Hypocreomycetidae</taxon>
        <taxon>Glomerellales</taxon>
        <taxon>Glomerellaceae</taxon>
        <taxon>Colletotrichum</taxon>
        <taxon>Colletotrichum gloeosporioides species complex</taxon>
    </lineage>
</organism>
<evidence type="ECO:0000256" key="3">
    <source>
        <dbReference type="SAM" id="Phobius"/>
    </source>
</evidence>
<feature type="non-terminal residue" evidence="4">
    <location>
        <position position="1"/>
    </location>
</feature>
<sequence>IPFSLTNIPIIFQNIINIILYKYINIYIVIYLNNILIFSPILKKYKEDIHYIL</sequence>
<reference evidence="4" key="2">
    <citation type="submission" date="2020-03" db="EMBL/GenBank/DDBJ databases">
        <authorList>
            <person name="Fu F.-F."/>
            <person name="Chen J."/>
        </authorList>
    </citation>
    <scope>NUCLEOTIDE SEQUENCE</scope>
    <source>
        <strain evidence="4">Lc1</strain>
    </source>
</reference>
<reference evidence="4" key="1">
    <citation type="journal article" date="2020" name="Phytopathology">
        <title>Genome sequence and comparative analysis of Colletotrichum gloeosporioides isolated from Liriodendron leaves.</title>
        <authorList>
            <person name="Fu F.F."/>
            <person name="Hao Z."/>
            <person name="Wang P."/>
            <person name="Lu Y."/>
            <person name="Xue L.J."/>
            <person name="Wei G."/>
            <person name="Tian Y."/>
            <person name="Baishi H."/>
            <person name="Xu H."/>
            <person name="Shi J."/>
            <person name="Cheng T."/>
            <person name="Wang G."/>
            <person name="Yi Y."/>
            <person name="Chen J."/>
        </authorList>
    </citation>
    <scope>NUCLEOTIDE SEQUENCE</scope>
    <source>
        <strain evidence="4">Lc1</strain>
    </source>
</reference>
<proteinExistence type="predicted"/>
<comment type="subcellular location">
    <subcellularLocation>
        <location evidence="1">Mitochondrion</location>
    </subcellularLocation>
</comment>
<protein>
    <recommendedName>
        <fullName evidence="6">Reverse transcriptase domain-containing protein</fullName>
    </recommendedName>
</protein>
<dbReference type="RefSeq" id="XP_045261953.1">
    <property type="nucleotide sequence ID" value="XM_045413874.1"/>
</dbReference>
<name>A0A8H4CFH8_COLGL</name>
<evidence type="ECO:0008006" key="6">
    <source>
        <dbReference type="Google" id="ProtNLM"/>
    </source>
</evidence>
<evidence type="ECO:0000256" key="2">
    <source>
        <dbReference type="ARBA" id="ARBA00023128"/>
    </source>
</evidence>
<keyword evidence="3" id="KW-0472">Membrane</keyword>
<dbReference type="Gene3D" id="3.30.70.270">
    <property type="match status" value="1"/>
</dbReference>
<evidence type="ECO:0000256" key="1">
    <source>
        <dbReference type="ARBA" id="ARBA00004173"/>
    </source>
</evidence>
<dbReference type="InterPro" id="IPR043128">
    <property type="entry name" value="Rev_trsase/Diguanyl_cyclase"/>
</dbReference>
<gene>
    <name evidence="4" type="ORF">GCG54_00014031</name>
</gene>
<evidence type="ECO:0000313" key="5">
    <source>
        <dbReference type="Proteomes" id="UP000613401"/>
    </source>
</evidence>
<keyword evidence="3" id="KW-1133">Transmembrane helix</keyword>
<keyword evidence="2" id="KW-0496">Mitochondrion</keyword>
<dbReference type="EMBL" id="WVTB01000060">
    <property type="protein sequence ID" value="KAF3802794.1"/>
    <property type="molecule type" value="Genomic_DNA"/>
</dbReference>
<keyword evidence="5" id="KW-1185">Reference proteome</keyword>
<keyword evidence="3" id="KW-0812">Transmembrane</keyword>
<comment type="caution">
    <text evidence="4">The sequence shown here is derived from an EMBL/GenBank/DDBJ whole genome shotgun (WGS) entry which is preliminary data.</text>
</comment>
<accession>A0A8H4CFH8</accession>
<dbReference type="GeneID" id="69021147"/>
<dbReference type="InterPro" id="IPR043502">
    <property type="entry name" value="DNA/RNA_pol_sf"/>
</dbReference>
<feature type="transmembrane region" description="Helical" evidence="3">
    <location>
        <begin position="20"/>
        <end position="42"/>
    </location>
</feature>
<dbReference type="AlphaFoldDB" id="A0A8H4CFH8"/>
<dbReference type="Proteomes" id="UP000613401">
    <property type="component" value="Unassembled WGS sequence"/>
</dbReference>
<dbReference type="GO" id="GO:0005739">
    <property type="term" value="C:mitochondrion"/>
    <property type="evidence" value="ECO:0007669"/>
    <property type="project" value="UniProtKB-SubCell"/>
</dbReference>
<evidence type="ECO:0000313" key="4">
    <source>
        <dbReference type="EMBL" id="KAF3802794.1"/>
    </source>
</evidence>